<gene>
    <name evidence="1" type="ORF">TBK1r_48210</name>
</gene>
<proteinExistence type="predicted"/>
<evidence type="ECO:0000313" key="1">
    <source>
        <dbReference type="EMBL" id="QDV85805.1"/>
    </source>
</evidence>
<organism evidence="1 2">
    <name type="scientific">Stieleria magnilauensis</name>
    <dbReference type="NCBI Taxonomy" id="2527963"/>
    <lineage>
        <taxon>Bacteria</taxon>
        <taxon>Pseudomonadati</taxon>
        <taxon>Planctomycetota</taxon>
        <taxon>Planctomycetia</taxon>
        <taxon>Pirellulales</taxon>
        <taxon>Pirellulaceae</taxon>
        <taxon>Stieleria</taxon>
    </lineage>
</organism>
<protein>
    <recommendedName>
        <fullName evidence="3">RiboL-PSP-HEPN domain-containing protein</fullName>
    </recommendedName>
</protein>
<sequence>MPGRPPIDLNQKVRDLLQHTQANPANHVAPIRNFERRIGGSVAMLKYVNDHIDGQAVYQNVLDRHLSSLHRMVLVSLIEAFERFIKELAILCVDSIASYTIDNRFDQFSASAGLLSIQFDAGTVGRALCESDTWLSNQGVNERFRQLLKCHFDDQPWENLFPNARQQPAAERERAKTLGILWQLRHNITHNTGLLTDSDARRLTLMVKQQVAPGESINPSNHDLRYVERFLVETADRTNVRIAERLAELLTELHTDNPSLFTPQDKADSVSSGFQQSLIIAGAVGTL</sequence>
<dbReference type="EMBL" id="CP036432">
    <property type="protein sequence ID" value="QDV85805.1"/>
    <property type="molecule type" value="Genomic_DNA"/>
</dbReference>
<keyword evidence="2" id="KW-1185">Reference proteome</keyword>
<dbReference type="Proteomes" id="UP000318081">
    <property type="component" value="Chromosome"/>
</dbReference>
<evidence type="ECO:0000313" key="2">
    <source>
        <dbReference type="Proteomes" id="UP000318081"/>
    </source>
</evidence>
<dbReference type="RefSeq" id="WP_145216032.1">
    <property type="nucleotide sequence ID" value="NZ_CP036432.1"/>
</dbReference>
<evidence type="ECO:0008006" key="3">
    <source>
        <dbReference type="Google" id="ProtNLM"/>
    </source>
</evidence>
<reference evidence="1 2" key="1">
    <citation type="submission" date="2019-02" db="EMBL/GenBank/DDBJ databases">
        <title>Deep-cultivation of Planctomycetes and their phenomic and genomic characterization uncovers novel biology.</title>
        <authorList>
            <person name="Wiegand S."/>
            <person name="Jogler M."/>
            <person name="Boedeker C."/>
            <person name="Pinto D."/>
            <person name="Vollmers J."/>
            <person name="Rivas-Marin E."/>
            <person name="Kohn T."/>
            <person name="Peeters S.H."/>
            <person name="Heuer A."/>
            <person name="Rast P."/>
            <person name="Oberbeckmann S."/>
            <person name="Bunk B."/>
            <person name="Jeske O."/>
            <person name="Meyerdierks A."/>
            <person name="Storesund J.E."/>
            <person name="Kallscheuer N."/>
            <person name="Luecker S."/>
            <person name="Lage O.M."/>
            <person name="Pohl T."/>
            <person name="Merkel B.J."/>
            <person name="Hornburger P."/>
            <person name="Mueller R.-W."/>
            <person name="Bruemmer F."/>
            <person name="Labrenz M."/>
            <person name="Spormann A.M."/>
            <person name="Op den Camp H."/>
            <person name="Overmann J."/>
            <person name="Amann R."/>
            <person name="Jetten M.S.M."/>
            <person name="Mascher T."/>
            <person name="Medema M.H."/>
            <person name="Devos D.P."/>
            <person name="Kaster A.-K."/>
            <person name="Ovreas L."/>
            <person name="Rohde M."/>
            <person name="Galperin M.Y."/>
            <person name="Jogler C."/>
        </authorList>
    </citation>
    <scope>NUCLEOTIDE SEQUENCE [LARGE SCALE GENOMIC DNA]</scope>
    <source>
        <strain evidence="1 2">TBK1r</strain>
    </source>
</reference>
<name>A0ABX5XWJ3_9BACT</name>
<accession>A0ABX5XWJ3</accession>